<sequence length="282" mass="27502">MSSLGDLADLLAIGAQAQQGSQAINYLGSLGLGGDDNGINIPGLSLPTVQGGSAATSTQASRTAQTSATQVSNTSSTGSSQSISSSSTSTSSISATTTSSSGSPSSSAASTLETSSATDSASASSPTGSSTTDTPRTVTASLTSGVSDSLGPTPTGNAKAADTVPTGFLAHKPLYIGIIVVASILGIIFFVVVGTWALRRRRRGKIADFAEELSSDNLVGAGSGFGGGSSGSSLGHGSDVEKGVTVAGGWGVDVIEKMEAVGGSRGEGAPLGAMARVRFTAT</sequence>
<dbReference type="EMBL" id="MU274904">
    <property type="protein sequence ID" value="KAI0091885.1"/>
    <property type="molecule type" value="Genomic_DNA"/>
</dbReference>
<proteinExistence type="predicted"/>
<evidence type="ECO:0000313" key="2">
    <source>
        <dbReference type="Proteomes" id="UP001055072"/>
    </source>
</evidence>
<accession>A0ACB8UD67</accession>
<protein>
    <submittedName>
        <fullName evidence="1">Uncharacterized protein</fullName>
    </submittedName>
</protein>
<organism evidence="1 2">
    <name type="scientific">Irpex rosettiformis</name>
    <dbReference type="NCBI Taxonomy" id="378272"/>
    <lineage>
        <taxon>Eukaryota</taxon>
        <taxon>Fungi</taxon>
        <taxon>Dikarya</taxon>
        <taxon>Basidiomycota</taxon>
        <taxon>Agaricomycotina</taxon>
        <taxon>Agaricomycetes</taxon>
        <taxon>Polyporales</taxon>
        <taxon>Irpicaceae</taxon>
        <taxon>Irpex</taxon>
    </lineage>
</organism>
<name>A0ACB8UD67_9APHY</name>
<evidence type="ECO:0000313" key="1">
    <source>
        <dbReference type="EMBL" id="KAI0091885.1"/>
    </source>
</evidence>
<gene>
    <name evidence="1" type="ORF">BDY19DRAFT_566029</name>
</gene>
<dbReference type="Proteomes" id="UP001055072">
    <property type="component" value="Unassembled WGS sequence"/>
</dbReference>
<comment type="caution">
    <text evidence="1">The sequence shown here is derived from an EMBL/GenBank/DDBJ whole genome shotgun (WGS) entry which is preliminary data.</text>
</comment>
<keyword evidence="2" id="KW-1185">Reference proteome</keyword>
<reference evidence="1" key="1">
    <citation type="journal article" date="2021" name="Environ. Microbiol.">
        <title>Gene family expansions and transcriptome signatures uncover fungal adaptations to wood decay.</title>
        <authorList>
            <person name="Hage H."/>
            <person name="Miyauchi S."/>
            <person name="Viragh M."/>
            <person name="Drula E."/>
            <person name="Min B."/>
            <person name="Chaduli D."/>
            <person name="Navarro D."/>
            <person name="Favel A."/>
            <person name="Norest M."/>
            <person name="Lesage-Meessen L."/>
            <person name="Balint B."/>
            <person name="Merenyi Z."/>
            <person name="de Eugenio L."/>
            <person name="Morin E."/>
            <person name="Martinez A.T."/>
            <person name="Baldrian P."/>
            <person name="Stursova M."/>
            <person name="Martinez M.J."/>
            <person name="Novotny C."/>
            <person name="Magnuson J.K."/>
            <person name="Spatafora J.W."/>
            <person name="Maurice S."/>
            <person name="Pangilinan J."/>
            <person name="Andreopoulos W."/>
            <person name="LaButti K."/>
            <person name="Hundley H."/>
            <person name="Na H."/>
            <person name="Kuo A."/>
            <person name="Barry K."/>
            <person name="Lipzen A."/>
            <person name="Henrissat B."/>
            <person name="Riley R."/>
            <person name="Ahrendt S."/>
            <person name="Nagy L.G."/>
            <person name="Grigoriev I.V."/>
            <person name="Martin F."/>
            <person name="Rosso M.N."/>
        </authorList>
    </citation>
    <scope>NUCLEOTIDE SEQUENCE</scope>
    <source>
        <strain evidence="1">CBS 384.51</strain>
    </source>
</reference>